<dbReference type="Proteomes" id="UP000837857">
    <property type="component" value="Chromosome 2"/>
</dbReference>
<keyword evidence="8 11" id="KW-1133">Transmembrane helix</keyword>
<feature type="transmembrane region" description="Helical" evidence="11">
    <location>
        <begin position="34"/>
        <end position="55"/>
    </location>
</feature>
<evidence type="ECO:0000256" key="4">
    <source>
        <dbReference type="ARBA" id="ARBA00022676"/>
    </source>
</evidence>
<organism evidence="12 13">
    <name type="scientific">Iphiclides podalirius</name>
    <name type="common">scarce swallowtail</name>
    <dbReference type="NCBI Taxonomy" id="110791"/>
    <lineage>
        <taxon>Eukaryota</taxon>
        <taxon>Metazoa</taxon>
        <taxon>Ecdysozoa</taxon>
        <taxon>Arthropoda</taxon>
        <taxon>Hexapoda</taxon>
        <taxon>Insecta</taxon>
        <taxon>Pterygota</taxon>
        <taxon>Neoptera</taxon>
        <taxon>Endopterygota</taxon>
        <taxon>Lepidoptera</taxon>
        <taxon>Glossata</taxon>
        <taxon>Ditrysia</taxon>
        <taxon>Papilionoidea</taxon>
        <taxon>Papilionidae</taxon>
        <taxon>Papilioninae</taxon>
        <taxon>Iphiclides</taxon>
    </lineage>
</organism>
<evidence type="ECO:0000256" key="7">
    <source>
        <dbReference type="ARBA" id="ARBA00022824"/>
    </source>
</evidence>
<keyword evidence="3" id="KW-0337">GPI-anchor biosynthesis</keyword>
<dbReference type="EC" id="2.4.1.-" evidence="11"/>
<comment type="subcellular location">
    <subcellularLocation>
        <location evidence="1 11">Endoplasmic reticulum membrane</location>
        <topology evidence="1 11">Multi-pass membrane protein</topology>
    </subcellularLocation>
</comment>
<dbReference type="PANTHER" id="PTHR22760:SF3">
    <property type="entry name" value="GPI MANNOSYLTRANSFERASE 4"/>
    <property type="match status" value="1"/>
</dbReference>
<comment type="similarity">
    <text evidence="10">Belongs to the glycosyltransferase 22 family. PIGZ subfamily.</text>
</comment>
<feature type="non-terminal residue" evidence="12">
    <location>
        <position position="332"/>
    </location>
</feature>
<evidence type="ECO:0000256" key="10">
    <source>
        <dbReference type="ARBA" id="ARBA00038466"/>
    </source>
</evidence>
<evidence type="ECO:0000256" key="8">
    <source>
        <dbReference type="ARBA" id="ARBA00022989"/>
    </source>
</evidence>
<evidence type="ECO:0000256" key="2">
    <source>
        <dbReference type="ARBA" id="ARBA00004687"/>
    </source>
</evidence>
<accession>A0ABN8I9F1</accession>
<keyword evidence="5" id="KW-0808">Transferase</keyword>
<dbReference type="EMBL" id="OW152814">
    <property type="protein sequence ID" value="CAH2050848.1"/>
    <property type="molecule type" value="Genomic_DNA"/>
</dbReference>
<keyword evidence="4 11" id="KW-0328">Glycosyltransferase</keyword>
<proteinExistence type="inferred from homology"/>
<keyword evidence="6 11" id="KW-0812">Transmembrane</keyword>
<name>A0ABN8I9F1_9NEOP</name>
<keyword evidence="13" id="KW-1185">Reference proteome</keyword>
<gene>
    <name evidence="12" type="ORF">IPOD504_LOCUS7721</name>
</gene>
<dbReference type="Pfam" id="PF03901">
    <property type="entry name" value="Glyco_transf_22"/>
    <property type="match status" value="1"/>
</dbReference>
<dbReference type="InterPro" id="IPR005599">
    <property type="entry name" value="GPI_mannosylTrfase"/>
</dbReference>
<evidence type="ECO:0000313" key="13">
    <source>
        <dbReference type="Proteomes" id="UP000837857"/>
    </source>
</evidence>
<evidence type="ECO:0000256" key="9">
    <source>
        <dbReference type="ARBA" id="ARBA00023136"/>
    </source>
</evidence>
<reference evidence="12" key="1">
    <citation type="submission" date="2022-03" db="EMBL/GenBank/DDBJ databases">
        <authorList>
            <person name="Martin H S."/>
        </authorList>
    </citation>
    <scope>NUCLEOTIDE SEQUENCE</scope>
</reference>
<evidence type="ECO:0000256" key="1">
    <source>
        <dbReference type="ARBA" id="ARBA00004477"/>
    </source>
</evidence>
<keyword evidence="9 11" id="KW-0472">Membrane</keyword>
<comment type="pathway">
    <text evidence="2">Glycolipid biosynthesis; glycosylphosphatidylinositol-anchor biosynthesis.</text>
</comment>
<evidence type="ECO:0000313" key="12">
    <source>
        <dbReference type="EMBL" id="CAH2050848.1"/>
    </source>
</evidence>
<evidence type="ECO:0000256" key="11">
    <source>
        <dbReference type="RuleBase" id="RU363075"/>
    </source>
</evidence>
<feature type="transmembrane region" description="Helical" evidence="11">
    <location>
        <begin position="98"/>
        <end position="121"/>
    </location>
</feature>
<keyword evidence="7 11" id="KW-0256">Endoplasmic reticulum</keyword>
<evidence type="ECO:0000256" key="6">
    <source>
        <dbReference type="ARBA" id="ARBA00022692"/>
    </source>
</evidence>
<evidence type="ECO:0000256" key="3">
    <source>
        <dbReference type="ARBA" id="ARBA00022502"/>
    </source>
</evidence>
<evidence type="ECO:0000256" key="5">
    <source>
        <dbReference type="ARBA" id="ARBA00022679"/>
    </source>
</evidence>
<dbReference type="PANTHER" id="PTHR22760">
    <property type="entry name" value="GLYCOSYLTRANSFERASE"/>
    <property type="match status" value="1"/>
</dbReference>
<protein>
    <recommendedName>
        <fullName evidence="11">Mannosyltransferase</fullName>
        <ecNumber evidence="11">2.4.1.-</ecNumber>
    </recommendedName>
</protein>
<sequence length="332" mass="39183">MPLLFNVLGIIAFTTLSGNTYRFIRGQYSKLPRIQSITGLMLFSLVVPVALLSLFPHQEARFIIPVLLPLVYLYGNHLHPTEADSLTTRKLKNTLRCIWYTLNVLLTLFFGFVHQAGVYPFTDHLHREIKSSYGVHTHVIATHSYSIPTYLLQLESTTKIWRDKRSGRKYRLAPTTFLHRYGSLPMDELFDNVDQVLSNAEMLLHKYKRQYRFYIASPCSLEGEFREASKKFGYIDVEHEVSYYPHYCTEAFPKFPHYRDQYCLESNLHKTNESRAVDLSFYQRITCFLKRFCLRIYRDFFVDNHWERLPQSWRESVESLDPEELGAYLTEN</sequence>
<comment type="caution">
    <text evidence="11">Lacks conserved residue(s) required for the propagation of feature annotation.</text>
</comment>